<comment type="cofactor">
    <cofactor evidence="1">
        <name>Fe(2+)</name>
        <dbReference type="ChEBI" id="CHEBI:29033"/>
    </cofactor>
</comment>
<dbReference type="EMBL" id="AP018164">
    <property type="protein sequence ID" value="BAX93291.1"/>
    <property type="molecule type" value="Genomic_DNA"/>
</dbReference>
<name>A0A1Z4EK15_9MYCO</name>
<dbReference type="Proteomes" id="UP000217736">
    <property type="component" value="Chromosome"/>
</dbReference>
<comment type="similarity">
    <text evidence="2">Belongs to the TfdA dioxygenase family.</text>
</comment>
<keyword evidence="8" id="KW-1185">Reference proteome</keyword>
<evidence type="ECO:0000256" key="1">
    <source>
        <dbReference type="ARBA" id="ARBA00001954"/>
    </source>
</evidence>
<keyword evidence="4 7" id="KW-0223">Dioxygenase</keyword>
<evidence type="ECO:0000256" key="4">
    <source>
        <dbReference type="ARBA" id="ARBA00022964"/>
    </source>
</evidence>
<keyword evidence="3" id="KW-0479">Metal-binding</keyword>
<dbReference type="Gene3D" id="3.60.130.10">
    <property type="entry name" value="Clavaminate synthase-like"/>
    <property type="match status" value="1"/>
</dbReference>
<evidence type="ECO:0000256" key="5">
    <source>
        <dbReference type="ARBA" id="ARBA00023002"/>
    </source>
</evidence>
<dbReference type="InterPro" id="IPR042098">
    <property type="entry name" value="TauD-like_sf"/>
</dbReference>
<dbReference type="GO" id="GO:0051213">
    <property type="term" value="F:dioxygenase activity"/>
    <property type="evidence" value="ECO:0007669"/>
    <property type="project" value="UniProtKB-KW"/>
</dbReference>
<evidence type="ECO:0000256" key="3">
    <source>
        <dbReference type="ARBA" id="ARBA00022723"/>
    </source>
</evidence>
<dbReference type="InterPro" id="IPR051178">
    <property type="entry name" value="TfdA_dioxygenase"/>
</dbReference>
<proteinExistence type="inferred from homology"/>
<evidence type="ECO:0000256" key="6">
    <source>
        <dbReference type="ARBA" id="ARBA00023004"/>
    </source>
</evidence>
<dbReference type="PANTHER" id="PTHR43779:SF3">
    <property type="entry name" value="(3R)-3-[(CARBOXYMETHYL)AMINO]FATTY ACID OXYGENASE_DECARBOXYLASE"/>
    <property type="match status" value="1"/>
</dbReference>
<keyword evidence="6" id="KW-0408">Iron</keyword>
<dbReference type="GO" id="GO:0046872">
    <property type="term" value="F:metal ion binding"/>
    <property type="evidence" value="ECO:0007669"/>
    <property type="project" value="UniProtKB-KW"/>
</dbReference>
<dbReference type="SUPFAM" id="SSF51197">
    <property type="entry name" value="Clavaminate synthase-like"/>
    <property type="match status" value="1"/>
</dbReference>
<dbReference type="PANTHER" id="PTHR43779">
    <property type="entry name" value="DIOXYGENASE RV0097-RELATED"/>
    <property type="match status" value="1"/>
</dbReference>
<dbReference type="InterPro" id="IPR003819">
    <property type="entry name" value="TauD/TfdA-like"/>
</dbReference>
<sequence>MALNVKGSGLGAQVTGIDPANLDDITTDEIRDIVYENKLVILKDVHPSPEEFITLGKIIGEIVPYYEPMYHHKQHREIFVSSTEEGQGVPRTGAFWHIDYGFMPQPIAFSMVLPLTVPGPDRGTYFIDLNRVWESLPAEKQDPVRGTLSTHDPRPYIKIRPGDVHKPIGEIWAEFTRTTPPIKWPTVIRHPKTGLESLYVCVTGTTSIEDKEGNFLDPAVLQELLEATGQLDPEFKSPFIHTQHYDVGDIVLWDNRVLMHRAKHGTATGTLTTYRLTMLDGLKTPGYAV</sequence>
<evidence type="ECO:0000256" key="2">
    <source>
        <dbReference type="ARBA" id="ARBA00005896"/>
    </source>
</evidence>
<dbReference type="Pfam" id="PF02668">
    <property type="entry name" value="TauD"/>
    <property type="match status" value="1"/>
</dbReference>
<protein>
    <submittedName>
        <fullName evidence="7">Putative dioxygenase</fullName>
    </submittedName>
</protein>
<dbReference type="AlphaFoldDB" id="A0A1Z4EK15"/>
<reference evidence="8" key="1">
    <citation type="submission" date="2017-06" db="EMBL/GenBank/DDBJ databases">
        <title>Complete Genome Sequence of Mycobacterium shigaense.</title>
        <authorList>
            <person name="Fukano H."/>
            <person name="Yoshida M."/>
            <person name="Kazumi Y."/>
            <person name="Ogura Y."/>
            <person name="Mitarai S."/>
            <person name="Hayashi T."/>
            <person name="Hoshino Y."/>
        </authorList>
    </citation>
    <scope>NUCLEOTIDE SEQUENCE [LARGE SCALE GENOMIC DNA]</scope>
    <source>
        <strain evidence="8">UN-152</strain>
    </source>
</reference>
<accession>A0A1Z4EK15</accession>
<keyword evidence="5" id="KW-0560">Oxidoreductase</keyword>
<dbReference type="RefSeq" id="WP_096441007.1">
    <property type="nucleotide sequence ID" value="NZ_AP018164.1"/>
</dbReference>
<gene>
    <name evidence="7" type="ORF">MSG_03152</name>
</gene>
<organism evidence="7 8">
    <name type="scientific">Mycobacterium shigaense</name>
    <dbReference type="NCBI Taxonomy" id="722731"/>
    <lineage>
        <taxon>Bacteria</taxon>
        <taxon>Bacillati</taxon>
        <taxon>Actinomycetota</taxon>
        <taxon>Actinomycetes</taxon>
        <taxon>Mycobacteriales</taxon>
        <taxon>Mycobacteriaceae</taxon>
        <taxon>Mycobacterium</taxon>
        <taxon>Mycobacterium simiae complex</taxon>
    </lineage>
</organism>
<dbReference type="OrthoDB" id="581608at2"/>
<evidence type="ECO:0000313" key="7">
    <source>
        <dbReference type="EMBL" id="BAX93291.1"/>
    </source>
</evidence>
<evidence type="ECO:0000313" key="8">
    <source>
        <dbReference type="Proteomes" id="UP000217736"/>
    </source>
</evidence>
<dbReference type="KEGG" id="mshg:MSG_03152"/>